<dbReference type="OrthoDB" id="1917367at2759"/>
<feature type="signal peptide" evidence="1">
    <location>
        <begin position="1"/>
        <end position="19"/>
    </location>
</feature>
<protein>
    <submittedName>
        <fullName evidence="3 4">Mitochondrial protein</fullName>
    </submittedName>
</protein>
<feature type="chain" id="PRO_5042723231" evidence="1">
    <location>
        <begin position="20"/>
        <end position="128"/>
    </location>
</feature>
<organism evidence="4 6">
    <name type="scientific">Cucumis melo var. makuwa</name>
    <name type="common">Oriental melon</name>
    <dbReference type="NCBI Taxonomy" id="1194695"/>
    <lineage>
        <taxon>Eukaryota</taxon>
        <taxon>Viridiplantae</taxon>
        <taxon>Streptophyta</taxon>
        <taxon>Embryophyta</taxon>
        <taxon>Tracheophyta</taxon>
        <taxon>Spermatophyta</taxon>
        <taxon>Magnoliopsida</taxon>
        <taxon>eudicotyledons</taxon>
        <taxon>Gunneridae</taxon>
        <taxon>Pentapetalae</taxon>
        <taxon>rosids</taxon>
        <taxon>fabids</taxon>
        <taxon>Cucurbitales</taxon>
        <taxon>Cucurbitaceae</taxon>
        <taxon>Benincaseae</taxon>
        <taxon>Cucumis</taxon>
    </lineage>
</organism>
<evidence type="ECO:0000259" key="2">
    <source>
        <dbReference type="Pfam" id="PF07727"/>
    </source>
</evidence>
<evidence type="ECO:0000256" key="1">
    <source>
        <dbReference type="SAM" id="SignalP"/>
    </source>
</evidence>
<proteinExistence type="predicted"/>
<feature type="domain" description="Reverse transcriptase Ty1/copia-type" evidence="2">
    <location>
        <begin position="63"/>
        <end position="126"/>
    </location>
</feature>
<name>A0A5D3D714_CUCMM</name>
<evidence type="ECO:0000313" key="6">
    <source>
        <dbReference type="Proteomes" id="UP000321947"/>
    </source>
</evidence>
<dbReference type="InterPro" id="IPR013103">
    <property type="entry name" value="RVT_2"/>
</dbReference>
<comment type="caution">
    <text evidence="4">The sequence shown here is derived from an EMBL/GenBank/DDBJ whole genome shotgun (WGS) entry which is preliminary data.</text>
</comment>
<dbReference type="Proteomes" id="UP000321393">
    <property type="component" value="Unassembled WGS sequence"/>
</dbReference>
<gene>
    <name evidence="4" type="ORF">E5676_scaffold1493G00670</name>
    <name evidence="3" type="ORF">E6C27_scaffold30G002460</name>
</gene>
<evidence type="ECO:0000313" key="5">
    <source>
        <dbReference type="Proteomes" id="UP000321393"/>
    </source>
</evidence>
<dbReference type="Pfam" id="PF07727">
    <property type="entry name" value="RVT_2"/>
    <property type="match status" value="1"/>
</dbReference>
<reference evidence="5 6" key="1">
    <citation type="submission" date="2019-08" db="EMBL/GenBank/DDBJ databases">
        <title>Draft genome sequences of two oriental melons (Cucumis melo L. var makuwa).</title>
        <authorList>
            <person name="Kwon S.-Y."/>
        </authorList>
    </citation>
    <scope>NUCLEOTIDE SEQUENCE [LARGE SCALE GENOMIC DNA]</scope>
    <source>
        <strain evidence="6">cv. Chang Bougi</strain>
        <strain evidence="5">cv. SW 3</strain>
        <tissue evidence="4">Leaf</tissue>
    </source>
</reference>
<dbReference type="EMBL" id="SSTD01007051">
    <property type="protein sequence ID" value="TYK19260.1"/>
    <property type="molecule type" value="Genomic_DNA"/>
</dbReference>
<dbReference type="Proteomes" id="UP000321947">
    <property type="component" value="Unassembled WGS sequence"/>
</dbReference>
<evidence type="ECO:0000313" key="3">
    <source>
        <dbReference type="EMBL" id="KAA0045232.1"/>
    </source>
</evidence>
<dbReference type="AlphaFoldDB" id="A0A5D3D714"/>
<keyword evidence="1" id="KW-0732">Signal</keyword>
<accession>A0A5D3D714</accession>
<dbReference type="EMBL" id="SSTE01014747">
    <property type="protein sequence ID" value="KAA0045232.1"/>
    <property type="molecule type" value="Genomic_DNA"/>
</dbReference>
<dbReference type="STRING" id="1194695.A0A5D3D714"/>
<sequence length="128" mass="14570">MTFPLPLMHFVPLFELAAATSPLKNFTPFSFRKKQPWPKLQPLKPFQQLWWCFTHFSITAAADEDTVSTPLARLVAKGYHQVQGFDFDETFSPVVKKPTILIILALAAQYKLPLTQLDVKNAFLHGIL</sequence>
<evidence type="ECO:0000313" key="4">
    <source>
        <dbReference type="EMBL" id="TYK19260.1"/>
    </source>
</evidence>